<protein>
    <submittedName>
        <fullName evidence="7">Oligosaccharide flippase family protein</fullName>
    </submittedName>
</protein>
<keyword evidence="2" id="KW-1003">Cell membrane</keyword>
<feature type="transmembrane region" description="Helical" evidence="6">
    <location>
        <begin position="450"/>
        <end position="470"/>
    </location>
</feature>
<evidence type="ECO:0000256" key="3">
    <source>
        <dbReference type="ARBA" id="ARBA00022692"/>
    </source>
</evidence>
<keyword evidence="3 6" id="KW-0812">Transmembrane</keyword>
<accession>A0ABY6Z2I8</accession>
<feature type="transmembrane region" description="Helical" evidence="6">
    <location>
        <begin position="124"/>
        <end position="145"/>
    </location>
</feature>
<name>A0ABY6Z2I8_9BACL</name>
<comment type="subcellular location">
    <subcellularLocation>
        <location evidence="1">Cell membrane</location>
        <topology evidence="1">Multi-pass membrane protein</topology>
    </subcellularLocation>
</comment>
<evidence type="ECO:0000256" key="5">
    <source>
        <dbReference type="ARBA" id="ARBA00023136"/>
    </source>
</evidence>
<feature type="transmembrane region" description="Helical" evidence="6">
    <location>
        <begin position="157"/>
        <end position="174"/>
    </location>
</feature>
<reference evidence="7" key="1">
    <citation type="submission" date="2022-08" db="EMBL/GenBank/DDBJ databases">
        <title>Alicyclobacillus dauci DSM2870, complete genome.</title>
        <authorList>
            <person name="Wang Q."/>
            <person name="Cai R."/>
            <person name="Wang Z."/>
        </authorList>
    </citation>
    <scope>NUCLEOTIDE SEQUENCE</scope>
    <source>
        <strain evidence="7">DSM 28700</strain>
    </source>
</reference>
<dbReference type="PANTHER" id="PTHR30250:SF11">
    <property type="entry name" value="O-ANTIGEN TRANSPORTER-RELATED"/>
    <property type="match status" value="1"/>
</dbReference>
<feature type="transmembrane region" description="Helical" evidence="6">
    <location>
        <begin position="395"/>
        <end position="416"/>
    </location>
</feature>
<keyword evidence="8" id="KW-1185">Reference proteome</keyword>
<evidence type="ECO:0000256" key="6">
    <source>
        <dbReference type="SAM" id="Phobius"/>
    </source>
</evidence>
<feature type="transmembrane region" description="Helical" evidence="6">
    <location>
        <begin position="15"/>
        <end position="36"/>
    </location>
</feature>
<evidence type="ECO:0000313" key="7">
    <source>
        <dbReference type="EMBL" id="WAH36823.1"/>
    </source>
</evidence>
<dbReference type="RefSeq" id="WP_268044214.1">
    <property type="nucleotide sequence ID" value="NZ_CP104064.1"/>
</dbReference>
<dbReference type="Pfam" id="PF13440">
    <property type="entry name" value="Polysacc_synt_3"/>
    <property type="match status" value="1"/>
</dbReference>
<feature type="transmembrane region" description="Helical" evidence="6">
    <location>
        <begin position="180"/>
        <end position="199"/>
    </location>
</feature>
<feature type="transmembrane region" description="Helical" evidence="6">
    <location>
        <begin position="366"/>
        <end position="389"/>
    </location>
</feature>
<dbReference type="EMBL" id="CP104064">
    <property type="protein sequence ID" value="WAH36823.1"/>
    <property type="molecule type" value="Genomic_DNA"/>
</dbReference>
<evidence type="ECO:0000256" key="4">
    <source>
        <dbReference type="ARBA" id="ARBA00022989"/>
    </source>
</evidence>
<keyword evidence="4 6" id="KW-1133">Transmembrane helix</keyword>
<proteinExistence type="predicted"/>
<feature type="transmembrane region" description="Helical" evidence="6">
    <location>
        <begin position="48"/>
        <end position="75"/>
    </location>
</feature>
<dbReference type="PANTHER" id="PTHR30250">
    <property type="entry name" value="PST FAMILY PREDICTED COLANIC ACID TRANSPORTER"/>
    <property type="match status" value="1"/>
</dbReference>
<evidence type="ECO:0000256" key="2">
    <source>
        <dbReference type="ARBA" id="ARBA00022475"/>
    </source>
</evidence>
<feature type="transmembrane region" description="Helical" evidence="6">
    <location>
        <begin position="303"/>
        <end position="320"/>
    </location>
</feature>
<sequence length="485" mass="53834">MRLGGMSSDSYSERFLKAVVIIGSSSLISMILGVIVSKFRAIILGPSGLGIISISSGFIGVVSTLSLFGMDVLIVQDNNQTVNYKRALNIVTIWFIMILLVLATLYIVDKRALFQFNGLNPIDWFLLTLAAFLSSLATLQVAITSRQRNLKQLANQGMFSALGASCVSVLIILVMREKGIVLSIVLGTLCNLLVVYLVGNSRNLWSKHSPHEKRKNIGRELTDGAILTTTRFVEAGVQWLIPILVAYNYGVTTTGFFQCAIIISTTYLGLLNNVMSQEFFPSITQMPISNIDKIEERCNEQQLFITLISVPVILIVLGFSPYGINVIFSSAFLPAVTILKWQLVADILKFASWSYGYLILAKASRGYYAATHLTWSFSYLFAAIVFPRFLGLEGYGIAILFAFLVHYLMVVIVVYLKFKARVTLNNSIILALCVVYSAFMALVVDDKRVSLANSLLSISGAFITILFLVLNNKTRKRFFSLVYRR</sequence>
<gene>
    <name evidence="7" type="ORF">NZD86_22070</name>
</gene>
<organism evidence="7 8">
    <name type="scientific">Alicyclobacillus dauci</name>
    <dbReference type="NCBI Taxonomy" id="1475485"/>
    <lineage>
        <taxon>Bacteria</taxon>
        <taxon>Bacillati</taxon>
        <taxon>Bacillota</taxon>
        <taxon>Bacilli</taxon>
        <taxon>Bacillales</taxon>
        <taxon>Alicyclobacillaceae</taxon>
        <taxon>Alicyclobacillus</taxon>
    </lineage>
</organism>
<dbReference type="Proteomes" id="UP001164803">
    <property type="component" value="Chromosome"/>
</dbReference>
<feature type="transmembrane region" description="Helical" evidence="6">
    <location>
        <begin position="428"/>
        <end position="444"/>
    </location>
</feature>
<feature type="transmembrane region" description="Helical" evidence="6">
    <location>
        <begin position="87"/>
        <end position="108"/>
    </location>
</feature>
<dbReference type="InterPro" id="IPR050833">
    <property type="entry name" value="Poly_Biosynth_Transport"/>
</dbReference>
<evidence type="ECO:0000256" key="1">
    <source>
        <dbReference type="ARBA" id="ARBA00004651"/>
    </source>
</evidence>
<keyword evidence="5 6" id="KW-0472">Membrane</keyword>
<evidence type="ECO:0000313" key="8">
    <source>
        <dbReference type="Proteomes" id="UP001164803"/>
    </source>
</evidence>